<keyword evidence="4" id="KW-1185">Reference proteome</keyword>
<reference evidence="4" key="1">
    <citation type="journal article" date="2019" name="Int. J. Syst. Evol. Microbiol.">
        <title>The Global Catalogue of Microorganisms (GCM) 10K type strain sequencing project: providing services to taxonomists for standard genome sequencing and annotation.</title>
        <authorList>
            <consortium name="The Broad Institute Genomics Platform"/>
            <consortium name="The Broad Institute Genome Sequencing Center for Infectious Disease"/>
            <person name="Wu L."/>
            <person name="Ma J."/>
        </authorList>
    </citation>
    <scope>NUCLEOTIDE SEQUENCE [LARGE SCALE GENOMIC DNA]</scope>
    <source>
        <strain evidence="4">JCM 17386</strain>
    </source>
</reference>
<comment type="caution">
    <text evidence="3">The sequence shown here is derived from an EMBL/GenBank/DDBJ whole genome shotgun (WGS) entry which is preliminary data.</text>
</comment>
<dbReference type="PANTHER" id="PTHR14239">
    <property type="entry name" value="DUDULIN-RELATED"/>
    <property type="match status" value="1"/>
</dbReference>
<sequence>MRIGIIGIGSLTMELAFRSVRAGYKVKIHNPRGNSLVRDVFEKMGSNIQLSSMEQASDTEIVILFVPKEDLQQVILSMPDMSGKLIVHTSSLIFNPKLLLSGITNSMTYKTTASMLPEAHIVKLFNPVNLKRNTLINHNKDDKKIFFTGDHKDSRNCLRAFLKNIHFSPIDISGRLHLHNNGMNSKTGAAANFAAKAKGSF</sequence>
<dbReference type="InterPro" id="IPR036291">
    <property type="entry name" value="NAD(P)-bd_dom_sf"/>
</dbReference>
<dbReference type="InterPro" id="IPR051267">
    <property type="entry name" value="STEAP_metalloreductase"/>
</dbReference>
<feature type="domain" description="Pyrroline-5-carboxylate reductase catalytic N-terminal" evidence="2">
    <location>
        <begin position="2"/>
        <end position="89"/>
    </location>
</feature>
<dbReference type="InterPro" id="IPR028939">
    <property type="entry name" value="P5C_Rdtase_cat_N"/>
</dbReference>
<evidence type="ECO:0000313" key="4">
    <source>
        <dbReference type="Proteomes" id="UP001501333"/>
    </source>
</evidence>
<name>A0ABP7YF35_9FLAO</name>
<keyword evidence="1" id="KW-0560">Oxidoreductase</keyword>
<dbReference type="EMBL" id="BAABAO010000013">
    <property type="protein sequence ID" value="GAA4134806.1"/>
    <property type="molecule type" value="Genomic_DNA"/>
</dbReference>
<dbReference type="Pfam" id="PF03807">
    <property type="entry name" value="F420_oxidored"/>
    <property type="match status" value="1"/>
</dbReference>
<dbReference type="PANTHER" id="PTHR14239:SF10">
    <property type="entry name" value="REDUCTASE"/>
    <property type="match status" value="1"/>
</dbReference>
<dbReference type="Proteomes" id="UP001501333">
    <property type="component" value="Unassembled WGS sequence"/>
</dbReference>
<evidence type="ECO:0000259" key="2">
    <source>
        <dbReference type="Pfam" id="PF03807"/>
    </source>
</evidence>
<proteinExistence type="predicted"/>
<accession>A0ABP7YF35</accession>
<evidence type="ECO:0000256" key="1">
    <source>
        <dbReference type="ARBA" id="ARBA00023002"/>
    </source>
</evidence>
<organism evidence="3 4">
    <name type="scientific">Flavobacterium chungbukense</name>
    <dbReference type="NCBI Taxonomy" id="877464"/>
    <lineage>
        <taxon>Bacteria</taxon>
        <taxon>Pseudomonadati</taxon>
        <taxon>Bacteroidota</taxon>
        <taxon>Flavobacteriia</taxon>
        <taxon>Flavobacteriales</taxon>
        <taxon>Flavobacteriaceae</taxon>
        <taxon>Flavobacterium</taxon>
    </lineage>
</organism>
<dbReference type="RefSeq" id="WP_229350818.1">
    <property type="nucleotide sequence ID" value="NZ_BAABAO010000013.1"/>
</dbReference>
<gene>
    <name evidence="3" type="ORF">GCM10022250_29650</name>
</gene>
<dbReference type="SUPFAM" id="SSF51735">
    <property type="entry name" value="NAD(P)-binding Rossmann-fold domains"/>
    <property type="match status" value="1"/>
</dbReference>
<evidence type="ECO:0000313" key="3">
    <source>
        <dbReference type="EMBL" id="GAA4134806.1"/>
    </source>
</evidence>
<protein>
    <recommendedName>
        <fullName evidence="2">Pyrroline-5-carboxylate reductase catalytic N-terminal domain-containing protein</fullName>
    </recommendedName>
</protein>
<dbReference type="Gene3D" id="3.40.50.720">
    <property type="entry name" value="NAD(P)-binding Rossmann-like Domain"/>
    <property type="match status" value="1"/>
</dbReference>